<feature type="disulfide bond" evidence="7">
    <location>
        <begin position="23"/>
        <end position="38"/>
    </location>
</feature>
<evidence type="ECO:0000256" key="5">
    <source>
        <dbReference type="ARBA" id="ARBA00023157"/>
    </source>
</evidence>
<dbReference type="InterPro" id="IPR036201">
    <property type="entry name" value="Pacifastin_dom_sf"/>
</dbReference>
<dbReference type="SUPFAM" id="SSF57283">
    <property type="entry name" value="PMP inhibitors"/>
    <property type="match status" value="1"/>
</dbReference>
<protein>
    <recommendedName>
        <fullName evidence="10">Pacifastin domain-containing protein</fullName>
    </recommendedName>
</protein>
<evidence type="ECO:0000313" key="11">
    <source>
        <dbReference type="EMBL" id="CAG9834310.1"/>
    </source>
</evidence>
<evidence type="ECO:0000259" key="10">
    <source>
        <dbReference type="PROSITE" id="PS51446"/>
    </source>
</evidence>
<keyword evidence="2" id="KW-0964">Secreted</keyword>
<feature type="chain" id="PRO_5040256936" description="Pacifastin domain-containing protein" evidence="9">
    <location>
        <begin position="20"/>
        <end position="165"/>
    </location>
</feature>
<feature type="compositionally biased region" description="Basic and acidic residues" evidence="8">
    <location>
        <begin position="108"/>
        <end position="117"/>
    </location>
</feature>
<dbReference type="EMBL" id="OU898280">
    <property type="protein sequence ID" value="CAG9834310.1"/>
    <property type="molecule type" value="Genomic_DNA"/>
</dbReference>
<reference evidence="11" key="1">
    <citation type="submission" date="2022-01" db="EMBL/GenBank/DDBJ databases">
        <authorList>
            <person name="King R."/>
        </authorList>
    </citation>
    <scope>NUCLEOTIDE SEQUENCE</scope>
</reference>
<feature type="compositionally biased region" description="Acidic residues" evidence="8">
    <location>
        <begin position="118"/>
        <end position="147"/>
    </location>
</feature>
<evidence type="ECO:0000256" key="3">
    <source>
        <dbReference type="ARBA" id="ARBA00022690"/>
    </source>
</evidence>
<evidence type="ECO:0000313" key="12">
    <source>
        <dbReference type="Proteomes" id="UP001153709"/>
    </source>
</evidence>
<dbReference type="GO" id="GO:0005576">
    <property type="term" value="C:extracellular region"/>
    <property type="evidence" value="ECO:0007669"/>
    <property type="project" value="UniProtKB-SubCell"/>
</dbReference>
<keyword evidence="4 7" id="KW-0722">Serine protease inhibitor</keyword>
<dbReference type="InterPro" id="IPR008037">
    <property type="entry name" value="Pacifastin_dom"/>
</dbReference>
<feature type="signal peptide" evidence="9">
    <location>
        <begin position="1"/>
        <end position="19"/>
    </location>
</feature>
<name>A0A9N9T2R9_DIABA</name>
<feature type="compositionally biased region" description="Polar residues" evidence="8">
    <location>
        <begin position="77"/>
        <end position="87"/>
    </location>
</feature>
<evidence type="ECO:0000256" key="1">
    <source>
        <dbReference type="ARBA" id="ARBA00004613"/>
    </source>
</evidence>
<evidence type="ECO:0000256" key="9">
    <source>
        <dbReference type="SAM" id="SignalP"/>
    </source>
</evidence>
<comment type="similarity">
    <text evidence="6 7">Belongs to the protease inhibitor I19 family.</text>
</comment>
<gene>
    <name evidence="11" type="ORF">DIABBA_LOCUS7634</name>
</gene>
<comment type="subcellular location">
    <subcellularLocation>
        <location evidence="1">Secreted</location>
    </subcellularLocation>
</comment>
<dbReference type="Proteomes" id="UP001153709">
    <property type="component" value="Chromosome 5"/>
</dbReference>
<dbReference type="Pfam" id="PF05375">
    <property type="entry name" value="Pacifastin_I"/>
    <property type="match status" value="1"/>
</dbReference>
<sequence>MSRLVILLIVTVFVEYSLGEKSCPPLVKFRKGCNVCICSPNGFDYTCTQNKCHPTKRSDNLEMLLSDEDYYKDDMSNDINSESTSDSAEMDDFDSEEDISDSDEITDDKEVRFRDNNELDSDDLSDDDDDDFDSDSFYENFDSEDDDHYVGKRKPAPWRKHKQFP</sequence>
<accession>A0A9N9T2R9</accession>
<dbReference type="PROSITE" id="PS51446">
    <property type="entry name" value="PACIFASTIN"/>
    <property type="match status" value="1"/>
</dbReference>
<comment type="caution">
    <text evidence="7">Lacks conserved residue(s) required for the propagation of feature annotation.</text>
</comment>
<feature type="region of interest" description="Disordered" evidence="8">
    <location>
        <begin position="72"/>
        <end position="165"/>
    </location>
</feature>
<evidence type="ECO:0000256" key="8">
    <source>
        <dbReference type="SAM" id="MobiDB-lite"/>
    </source>
</evidence>
<keyword evidence="12" id="KW-1185">Reference proteome</keyword>
<evidence type="ECO:0000256" key="4">
    <source>
        <dbReference type="ARBA" id="ARBA00022900"/>
    </source>
</evidence>
<dbReference type="AlphaFoldDB" id="A0A9N9T2R9"/>
<dbReference type="GO" id="GO:0004867">
    <property type="term" value="F:serine-type endopeptidase inhibitor activity"/>
    <property type="evidence" value="ECO:0007669"/>
    <property type="project" value="UniProtKB-UniRule"/>
</dbReference>
<feature type="compositionally biased region" description="Acidic residues" evidence="8">
    <location>
        <begin position="88"/>
        <end position="107"/>
    </location>
</feature>
<dbReference type="OrthoDB" id="10026631at2759"/>
<feature type="domain" description="Pacifastin" evidence="10">
    <location>
        <begin position="20"/>
        <end position="55"/>
    </location>
</feature>
<keyword evidence="3 7" id="KW-0646">Protease inhibitor</keyword>
<organism evidence="11 12">
    <name type="scientific">Diabrotica balteata</name>
    <name type="common">Banded cucumber beetle</name>
    <dbReference type="NCBI Taxonomy" id="107213"/>
    <lineage>
        <taxon>Eukaryota</taxon>
        <taxon>Metazoa</taxon>
        <taxon>Ecdysozoa</taxon>
        <taxon>Arthropoda</taxon>
        <taxon>Hexapoda</taxon>
        <taxon>Insecta</taxon>
        <taxon>Pterygota</taxon>
        <taxon>Neoptera</taxon>
        <taxon>Endopterygota</taxon>
        <taxon>Coleoptera</taxon>
        <taxon>Polyphaga</taxon>
        <taxon>Cucujiformia</taxon>
        <taxon>Chrysomeloidea</taxon>
        <taxon>Chrysomelidae</taxon>
        <taxon>Galerucinae</taxon>
        <taxon>Diabroticina</taxon>
        <taxon>Diabroticites</taxon>
        <taxon>Diabrotica</taxon>
    </lineage>
</organism>
<evidence type="ECO:0000256" key="6">
    <source>
        <dbReference type="ARBA" id="ARBA00029459"/>
    </source>
</evidence>
<keyword evidence="5 7" id="KW-1015">Disulfide bond</keyword>
<feature type="compositionally biased region" description="Basic residues" evidence="8">
    <location>
        <begin position="151"/>
        <end position="165"/>
    </location>
</feature>
<keyword evidence="9" id="KW-0732">Signal</keyword>
<proteinExistence type="inferred from homology"/>
<evidence type="ECO:0000256" key="7">
    <source>
        <dbReference type="PROSITE-ProRule" id="PRU00776"/>
    </source>
</evidence>
<evidence type="ECO:0000256" key="2">
    <source>
        <dbReference type="ARBA" id="ARBA00022525"/>
    </source>
</evidence>